<dbReference type="EMBL" id="AP023396">
    <property type="protein sequence ID" value="BCK57391.1"/>
    <property type="molecule type" value="Genomic_DNA"/>
</dbReference>
<feature type="region of interest" description="Disordered" evidence="1">
    <location>
        <begin position="156"/>
        <end position="179"/>
    </location>
</feature>
<dbReference type="KEGG" id="nwl:NWFMUON74_51630"/>
<dbReference type="RefSeq" id="WP_187684300.1">
    <property type="nucleotide sequence ID" value="NZ_AP023396.1"/>
</dbReference>
<protein>
    <recommendedName>
        <fullName evidence="4">SprT-like domain-containing protein</fullName>
    </recommendedName>
</protein>
<organism evidence="2 3">
    <name type="scientific">Nocardia wallacei</name>
    <dbReference type="NCBI Taxonomy" id="480035"/>
    <lineage>
        <taxon>Bacteria</taxon>
        <taxon>Bacillati</taxon>
        <taxon>Actinomycetota</taxon>
        <taxon>Actinomycetes</taxon>
        <taxon>Mycobacteriales</taxon>
        <taxon>Nocardiaceae</taxon>
        <taxon>Nocardia</taxon>
    </lineage>
</organism>
<proteinExistence type="predicted"/>
<sequence>MTAIAGSLVAAIESVWANLRARYPDIPDVVVTMAAGSVGRRGLKLGHFGPDRWKHGQQVLPELFVGGEGLAFGARDVLGTLLHEAAHGIAQTRGVTDTSRAGAYHNKKFRDIAQELGLTVTRDNQRGWSGTVVPDATAARHEREIAALAAAIVAHRRSEHQPAGGNGDDGDGGDENGEKAARNGRALVCMCSPVRRVRAHKKTIDAGPILCGVCQEPFTAPDDEQDRGSENGRG</sequence>
<dbReference type="AlphaFoldDB" id="A0A7G1KR96"/>
<reference evidence="2 3" key="1">
    <citation type="submission" date="2020-08" db="EMBL/GenBank/DDBJ databases">
        <title>Genome Sequencing of Nocardia wallacei strain FMUON74 and assembly.</title>
        <authorList>
            <person name="Toyokawa M."/>
            <person name="Uesaka K."/>
        </authorList>
    </citation>
    <scope>NUCLEOTIDE SEQUENCE [LARGE SCALE GENOMIC DNA]</scope>
    <source>
        <strain evidence="2 3">FMUON74</strain>
    </source>
</reference>
<dbReference type="GeneID" id="80349601"/>
<evidence type="ECO:0000313" key="3">
    <source>
        <dbReference type="Proteomes" id="UP000516173"/>
    </source>
</evidence>
<gene>
    <name evidence="2" type="ORF">NWFMUON74_51630</name>
</gene>
<name>A0A7G1KR96_9NOCA</name>
<accession>A0A7G1KR96</accession>
<dbReference type="Proteomes" id="UP000516173">
    <property type="component" value="Chromosome"/>
</dbReference>
<evidence type="ECO:0008006" key="4">
    <source>
        <dbReference type="Google" id="ProtNLM"/>
    </source>
</evidence>
<keyword evidence="3" id="KW-1185">Reference proteome</keyword>
<evidence type="ECO:0000256" key="1">
    <source>
        <dbReference type="SAM" id="MobiDB-lite"/>
    </source>
</evidence>
<evidence type="ECO:0000313" key="2">
    <source>
        <dbReference type="EMBL" id="BCK57391.1"/>
    </source>
</evidence>